<accession>A0A3Q8S2L6</accession>
<comment type="similarity">
    <text evidence="1 12 13">Belongs to the ATPase B chain family.</text>
</comment>
<dbReference type="GO" id="GO:0012505">
    <property type="term" value="C:endomembrane system"/>
    <property type="evidence" value="ECO:0007669"/>
    <property type="project" value="UniProtKB-SubCell"/>
</dbReference>
<name>A0A3Q8S2L6_9FIRM</name>
<keyword evidence="12" id="KW-1003">Cell membrane</keyword>
<proteinExistence type="inferred from homology"/>
<dbReference type="AlphaFoldDB" id="A0A3Q8S2L6"/>
<dbReference type="GO" id="GO:0046961">
    <property type="term" value="F:proton-transporting ATPase activity, rotational mechanism"/>
    <property type="evidence" value="ECO:0007669"/>
    <property type="project" value="TreeGrafter"/>
</dbReference>
<evidence type="ECO:0000256" key="11">
    <source>
        <dbReference type="ARBA" id="ARBA00037847"/>
    </source>
</evidence>
<dbReference type="InterPro" id="IPR050059">
    <property type="entry name" value="ATP_synthase_B_chain"/>
</dbReference>
<keyword evidence="4 12" id="KW-0812">Transmembrane</keyword>
<comment type="function">
    <text evidence="12">Component of the F(0) channel, it forms part of the peripheral stalk, linking F(1) to F(0).</text>
</comment>
<evidence type="ECO:0000256" key="4">
    <source>
        <dbReference type="ARBA" id="ARBA00022692"/>
    </source>
</evidence>
<evidence type="ECO:0000256" key="7">
    <source>
        <dbReference type="ARBA" id="ARBA00023065"/>
    </source>
</evidence>
<evidence type="ECO:0000313" key="14">
    <source>
        <dbReference type="EMBL" id="AZK43997.1"/>
    </source>
</evidence>
<keyword evidence="8 12" id="KW-0472">Membrane</keyword>
<organism evidence="14 15">
    <name type="scientific">Erysipelothrix piscisicarius</name>
    <dbReference type="NCBI Taxonomy" id="2485784"/>
    <lineage>
        <taxon>Bacteria</taxon>
        <taxon>Bacillati</taxon>
        <taxon>Bacillota</taxon>
        <taxon>Erysipelotrichia</taxon>
        <taxon>Erysipelotrichales</taxon>
        <taxon>Erysipelotrichaceae</taxon>
        <taxon>Erysipelothrix</taxon>
    </lineage>
</organism>
<evidence type="ECO:0000256" key="9">
    <source>
        <dbReference type="ARBA" id="ARBA00023310"/>
    </source>
</evidence>
<dbReference type="CDD" id="cd06503">
    <property type="entry name" value="ATP-synt_Fo_b"/>
    <property type="match status" value="1"/>
</dbReference>
<keyword evidence="7 12" id="KW-0406">Ion transport</keyword>
<evidence type="ECO:0000256" key="6">
    <source>
        <dbReference type="ARBA" id="ARBA00022989"/>
    </source>
</evidence>
<keyword evidence="9 12" id="KW-0066">ATP synthesis</keyword>
<dbReference type="HAMAP" id="MF_01398">
    <property type="entry name" value="ATP_synth_b_bprime"/>
    <property type="match status" value="1"/>
</dbReference>
<dbReference type="GO" id="GO:0045259">
    <property type="term" value="C:proton-transporting ATP synthase complex"/>
    <property type="evidence" value="ECO:0007669"/>
    <property type="project" value="UniProtKB-KW"/>
</dbReference>
<dbReference type="GO" id="GO:0046933">
    <property type="term" value="F:proton-transporting ATP synthase activity, rotational mechanism"/>
    <property type="evidence" value="ECO:0007669"/>
    <property type="project" value="UniProtKB-UniRule"/>
</dbReference>
<dbReference type="PANTHER" id="PTHR33445">
    <property type="entry name" value="ATP SYNTHASE SUBUNIT B', CHLOROPLASTIC"/>
    <property type="match status" value="1"/>
</dbReference>
<dbReference type="EMBL" id="CP034234">
    <property type="protein sequence ID" value="AZK43997.1"/>
    <property type="molecule type" value="Genomic_DNA"/>
</dbReference>
<evidence type="ECO:0000256" key="10">
    <source>
        <dbReference type="ARBA" id="ARBA00025198"/>
    </source>
</evidence>
<dbReference type="PANTHER" id="PTHR33445:SF1">
    <property type="entry name" value="ATP SYNTHASE SUBUNIT B"/>
    <property type="match status" value="1"/>
</dbReference>
<reference evidence="14 15" key="1">
    <citation type="journal article" date="2020" name="Int. J. Syst. Evol. Microbiol.">
        <title>Description of Erysipelothrix piscisicarius sp. nov., an emergent fish pathogen, and assessment of virulence using a tiger barb (Puntigrus tetrazona) infection model.</title>
        <authorList>
            <person name="Pomaranski E.K."/>
            <person name="Griffin M.J."/>
            <person name="Camus A.C."/>
            <person name="Armwood A.R."/>
            <person name="Shelley J."/>
            <person name="Waldbieser G.C."/>
            <person name="LaFrentz B.R."/>
            <person name="Garcia J.C."/>
            <person name="Yanong R."/>
            <person name="Soto E."/>
        </authorList>
    </citation>
    <scope>NUCLEOTIDE SEQUENCE [LARGE SCALE GENOMIC DNA]</scope>
    <source>
        <strain evidence="14 15">15TAL0474</strain>
    </source>
</reference>
<dbReference type="Proteomes" id="UP000278804">
    <property type="component" value="Chromosome"/>
</dbReference>
<dbReference type="InterPro" id="IPR002146">
    <property type="entry name" value="ATP_synth_b/b'su_bac/chlpt"/>
</dbReference>
<evidence type="ECO:0000256" key="8">
    <source>
        <dbReference type="ARBA" id="ARBA00023136"/>
    </source>
</evidence>
<dbReference type="KEGG" id="eri:EEI45_03750"/>
<evidence type="ECO:0000256" key="5">
    <source>
        <dbReference type="ARBA" id="ARBA00022781"/>
    </source>
</evidence>
<comment type="subcellular location">
    <subcellularLocation>
        <location evidence="12">Cell membrane</location>
        <topology evidence="12">Single-pass membrane protein</topology>
    </subcellularLocation>
    <subcellularLocation>
        <location evidence="11">Endomembrane system</location>
        <topology evidence="11">Single-pass membrane protein</topology>
    </subcellularLocation>
</comment>
<keyword evidence="15" id="KW-1185">Reference proteome</keyword>
<dbReference type="Pfam" id="PF00430">
    <property type="entry name" value="ATP-synt_B"/>
    <property type="match status" value="1"/>
</dbReference>
<evidence type="ECO:0000256" key="2">
    <source>
        <dbReference type="ARBA" id="ARBA00022448"/>
    </source>
</evidence>
<comment type="function">
    <text evidence="10 12">F(1)F(0) ATP synthase produces ATP from ADP in the presence of a proton or sodium gradient. F-type ATPases consist of two structural domains, F(1) containing the extramembraneous catalytic core and F(0) containing the membrane proton channel, linked together by a central stalk and a peripheral stalk. During catalysis, ATP synthesis in the catalytic domain of F(1) is coupled via a rotary mechanism of the central stalk subunits to proton translocation.</text>
</comment>
<keyword evidence="6 12" id="KW-1133">Transmembrane helix</keyword>
<keyword evidence="5 12" id="KW-0375">Hydrogen ion transport</keyword>
<dbReference type="RefSeq" id="WP_125164199.1">
    <property type="nucleotide sequence ID" value="NZ_CP034234.1"/>
</dbReference>
<evidence type="ECO:0000256" key="3">
    <source>
        <dbReference type="ARBA" id="ARBA00022547"/>
    </source>
</evidence>
<dbReference type="GO" id="GO:0005886">
    <property type="term" value="C:plasma membrane"/>
    <property type="evidence" value="ECO:0007669"/>
    <property type="project" value="UniProtKB-SubCell"/>
</dbReference>
<gene>
    <name evidence="12" type="primary">atpF</name>
    <name evidence="14" type="ORF">EEI45_03750</name>
</gene>
<evidence type="ECO:0000256" key="13">
    <source>
        <dbReference type="RuleBase" id="RU003848"/>
    </source>
</evidence>
<sequence length="170" mass="19994">MTIDIAQKLMPNLLTMAAQLGATFVIYLMYKKYLHEPVQEYLEKRSELIESEVKEAEALKLESKKLKEEQRHEYVVAMERLKKIEGDMMADAEAKRKDIIASAQVEIDRREAALQKEYELEKKKLYTEVQQYMLQVAVDVNRKVLQDAELNNLNMMDDLAKEMNAYDYKH</sequence>
<comment type="subunit">
    <text evidence="12">F-type ATPases have 2 components, F(1) - the catalytic core - and F(0) - the membrane proton channel. F(1) has five subunits: alpha(3), beta(3), gamma(1), delta(1), epsilon(1). F(0) has three main subunits: a(1), b(2) and c(10-14). The alpha and beta chains form an alternating ring which encloses part of the gamma chain. F(1) is attached to F(0) by a central stalk formed by the gamma and epsilon chains, while a peripheral stalk is formed by the delta and b chains.</text>
</comment>
<evidence type="ECO:0000256" key="1">
    <source>
        <dbReference type="ARBA" id="ARBA00005513"/>
    </source>
</evidence>
<keyword evidence="2 12" id="KW-0813">Transport</keyword>
<evidence type="ECO:0000313" key="15">
    <source>
        <dbReference type="Proteomes" id="UP000278804"/>
    </source>
</evidence>
<protein>
    <recommendedName>
        <fullName evidence="12">ATP synthase subunit b</fullName>
    </recommendedName>
    <alternativeName>
        <fullName evidence="12">ATP synthase F(0) sector subunit b</fullName>
    </alternativeName>
    <alternativeName>
        <fullName evidence="12">ATPase subunit I</fullName>
    </alternativeName>
    <alternativeName>
        <fullName evidence="12">F-type ATPase subunit b</fullName>
        <shortName evidence="12">F-ATPase subunit b</shortName>
    </alternativeName>
</protein>
<evidence type="ECO:0000256" key="12">
    <source>
        <dbReference type="HAMAP-Rule" id="MF_01398"/>
    </source>
</evidence>
<keyword evidence="3 12" id="KW-0138">CF(0)</keyword>